<protein>
    <submittedName>
        <fullName evidence="1">Uncharacterized protein</fullName>
    </submittedName>
</protein>
<accession>X1E9P0</accession>
<organism evidence="1">
    <name type="scientific">marine sediment metagenome</name>
    <dbReference type="NCBI Taxonomy" id="412755"/>
    <lineage>
        <taxon>unclassified sequences</taxon>
        <taxon>metagenomes</taxon>
        <taxon>ecological metagenomes</taxon>
    </lineage>
</organism>
<gene>
    <name evidence="1" type="ORF">S01H4_63618</name>
</gene>
<evidence type="ECO:0000313" key="1">
    <source>
        <dbReference type="EMBL" id="GAH05378.1"/>
    </source>
</evidence>
<sequence>MLSWVLGESSGPFLNKLISVEENLVRALSGGKPPKDNWDPTKVTKEIEGLEEQIS</sequence>
<dbReference type="AlphaFoldDB" id="X1E9P0"/>
<feature type="non-terminal residue" evidence="1">
    <location>
        <position position="55"/>
    </location>
</feature>
<comment type="caution">
    <text evidence="1">The sequence shown here is derived from an EMBL/GenBank/DDBJ whole genome shotgun (WGS) entry which is preliminary data.</text>
</comment>
<proteinExistence type="predicted"/>
<dbReference type="EMBL" id="BART01038315">
    <property type="protein sequence ID" value="GAH05378.1"/>
    <property type="molecule type" value="Genomic_DNA"/>
</dbReference>
<reference evidence="1" key="1">
    <citation type="journal article" date="2014" name="Front. Microbiol.">
        <title>High frequency of phylogenetically diverse reductive dehalogenase-homologous genes in deep subseafloor sedimentary metagenomes.</title>
        <authorList>
            <person name="Kawai M."/>
            <person name="Futagami T."/>
            <person name="Toyoda A."/>
            <person name="Takaki Y."/>
            <person name="Nishi S."/>
            <person name="Hori S."/>
            <person name="Arai W."/>
            <person name="Tsubouchi T."/>
            <person name="Morono Y."/>
            <person name="Uchiyama I."/>
            <person name="Ito T."/>
            <person name="Fujiyama A."/>
            <person name="Inagaki F."/>
            <person name="Takami H."/>
        </authorList>
    </citation>
    <scope>NUCLEOTIDE SEQUENCE</scope>
    <source>
        <strain evidence="1">Expedition CK06-06</strain>
    </source>
</reference>
<name>X1E9P0_9ZZZZ</name>